<dbReference type="OrthoDB" id="8197172at2759"/>
<dbReference type="GO" id="GO:0008061">
    <property type="term" value="F:chitin binding"/>
    <property type="evidence" value="ECO:0007669"/>
    <property type="project" value="InterPro"/>
</dbReference>
<feature type="region of interest" description="Disordered" evidence="1">
    <location>
        <begin position="233"/>
        <end position="283"/>
    </location>
</feature>
<feature type="domain" description="Chitin-binding type-2" evidence="2">
    <location>
        <begin position="133"/>
        <end position="193"/>
    </location>
</feature>
<keyword evidence="4" id="KW-1185">Reference proteome</keyword>
<dbReference type="InterPro" id="IPR036508">
    <property type="entry name" value="Chitin-bd_dom_sf"/>
</dbReference>
<name>A0A1W0X335_HYPEX</name>
<feature type="region of interest" description="Disordered" evidence="1">
    <location>
        <begin position="57"/>
        <end position="79"/>
    </location>
</feature>
<dbReference type="GO" id="GO:0005576">
    <property type="term" value="C:extracellular region"/>
    <property type="evidence" value="ECO:0007669"/>
    <property type="project" value="InterPro"/>
</dbReference>
<dbReference type="InterPro" id="IPR002557">
    <property type="entry name" value="Chitin-bd_dom"/>
</dbReference>
<accession>A0A1W0X335</accession>
<evidence type="ECO:0000313" key="3">
    <source>
        <dbReference type="EMBL" id="OQV21905.1"/>
    </source>
</evidence>
<comment type="caution">
    <text evidence="3">The sequence shown here is derived from an EMBL/GenBank/DDBJ whole genome shotgun (WGS) entry which is preliminary data.</text>
</comment>
<proteinExistence type="predicted"/>
<dbReference type="Proteomes" id="UP000192578">
    <property type="component" value="Unassembled WGS sequence"/>
</dbReference>
<evidence type="ECO:0000259" key="2">
    <source>
        <dbReference type="PROSITE" id="PS50940"/>
    </source>
</evidence>
<dbReference type="Pfam" id="PF01607">
    <property type="entry name" value="CBM_14"/>
    <property type="match status" value="1"/>
</dbReference>
<gene>
    <name evidence="3" type="ORF">BV898_04118</name>
</gene>
<dbReference type="EMBL" id="MTYJ01000020">
    <property type="protein sequence ID" value="OQV21905.1"/>
    <property type="molecule type" value="Genomic_DNA"/>
</dbReference>
<dbReference type="PROSITE" id="PS50940">
    <property type="entry name" value="CHIT_BIND_II"/>
    <property type="match status" value="1"/>
</dbReference>
<evidence type="ECO:0000313" key="4">
    <source>
        <dbReference type="Proteomes" id="UP000192578"/>
    </source>
</evidence>
<dbReference type="Gene3D" id="3.20.20.80">
    <property type="entry name" value="Glycosidases"/>
    <property type="match status" value="1"/>
</dbReference>
<organism evidence="3 4">
    <name type="scientific">Hypsibius exemplaris</name>
    <name type="common">Freshwater tardigrade</name>
    <dbReference type="NCBI Taxonomy" id="2072580"/>
    <lineage>
        <taxon>Eukaryota</taxon>
        <taxon>Metazoa</taxon>
        <taxon>Ecdysozoa</taxon>
        <taxon>Tardigrada</taxon>
        <taxon>Eutardigrada</taxon>
        <taxon>Parachela</taxon>
        <taxon>Hypsibioidea</taxon>
        <taxon>Hypsibiidae</taxon>
        <taxon>Hypsibius</taxon>
    </lineage>
</organism>
<reference evidence="4" key="1">
    <citation type="submission" date="2017-01" db="EMBL/GenBank/DDBJ databases">
        <title>Comparative genomics of anhydrobiosis in the tardigrade Hypsibius dujardini.</title>
        <authorList>
            <person name="Yoshida Y."/>
            <person name="Koutsovoulos G."/>
            <person name="Laetsch D."/>
            <person name="Stevens L."/>
            <person name="Kumar S."/>
            <person name="Horikawa D."/>
            <person name="Ishino K."/>
            <person name="Komine S."/>
            <person name="Tomita M."/>
            <person name="Blaxter M."/>
            <person name="Arakawa K."/>
        </authorList>
    </citation>
    <scope>NUCLEOTIDE SEQUENCE [LARGE SCALE GENOMIC DNA]</scope>
    <source>
        <strain evidence="4">Z151</strain>
    </source>
</reference>
<evidence type="ECO:0000256" key="1">
    <source>
        <dbReference type="SAM" id="MobiDB-lite"/>
    </source>
</evidence>
<feature type="compositionally biased region" description="Basic and acidic residues" evidence="1">
    <location>
        <begin position="233"/>
        <end position="269"/>
    </location>
</feature>
<sequence length="283" mass="31722">MVGLVGDVTGQNSWAAHLRRSAKRIASVKKSLISRGLAKKAEVESARLTAAEYGRPGAGAAAQTRNKYKGSGGIGRKTGKKLSSLVAAEQSGYGYFARPYEEYQPPARQEMGYSPPAAVYPTQEAYSPPAYQTGSCHGKPPGMIGNPEYNCKIFHVCQVDGRFDKMDCPSTLRFNNYLGVCDWPNKVDEYCNPIYYYSEKPQRESYRQHPAGNDPYMPSAGYEMSYAAAERYSSRAKVDEAPRQESDRSKEKEKEREKEKEYGKDKKDSGYTSEYHRKIKLHV</sequence>
<dbReference type="AlphaFoldDB" id="A0A1W0X335"/>
<dbReference type="SUPFAM" id="SSF57625">
    <property type="entry name" value="Invertebrate chitin-binding proteins"/>
    <property type="match status" value="1"/>
</dbReference>
<protein>
    <recommendedName>
        <fullName evidence="2">Chitin-binding type-2 domain-containing protein</fullName>
    </recommendedName>
</protein>